<dbReference type="PIRSF" id="PIRSF032162">
    <property type="entry name" value="UCP032162_imp"/>
    <property type="match status" value="1"/>
</dbReference>
<dbReference type="EMBL" id="JAHWQX010000002">
    <property type="protein sequence ID" value="MBW3097670.1"/>
    <property type="molecule type" value="Genomic_DNA"/>
</dbReference>
<keyword evidence="1" id="KW-0472">Membrane</keyword>
<evidence type="ECO:0000313" key="2">
    <source>
        <dbReference type="EMBL" id="MBW3097670.1"/>
    </source>
</evidence>
<evidence type="ECO:0000256" key="1">
    <source>
        <dbReference type="SAM" id="Phobius"/>
    </source>
</evidence>
<organism evidence="2 3">
    <name type="scientific">Pseudohoeflea coraliihabitans</name>
    <dbReference type="NCBI Taxonomy" id="2860393"/>
    <lineage>
        <taxon>Bacteria</taxon>
        <taxon>Pseudomonadati</taxon>
        <taxon>Pseudomonadota</taxon>
        <taxon>Alphaproteobacteria</taxon>
        <taxon>Hyphomicrobiales</taxon>
        <taxon>Rhizobiaceae</taxon>
        <taxon>Pseudohoeflea</taxon>
    </lineage>
</organism>
<name>A0ABS6WPH9_9HYPH</name>
<dbReference type="Proteomes" id="UP001430804">
    <property type="component" value="Unassembled WGS sequence"/>
</dbReference>
<dbReference type="InterPro" id="IPR019253">
    <property type="entry name" value="DUF2244_TM"/>
</dbReference>
<sequence>MTDKPVFEAVLSPYRSLGRAGLAVLVVLTFAVTIFHLVVFVAAGAWPVAGFFGLDLVLLYGAFWLNGRAGRAREYVRVSPTQVLVEKLTPSGRRSAFRCNPFWARFSVERHEEIGIVAMRVSERHQGGTAIGAFLNPEDKESFAAAFSSALARVHGR</sequence>
<keyword evidence="1" id="KW-0812">Transmembrane</keyword>
<reference evidence="2" key="1">
    <citation type="submission" date="2021-07" db="EMBL/GenBank/DDBJ databases">
        <title>Pseudohoeflea marina sp. nov. a polyhydroxyalcanoate-producing bacterium.</title>
        <authorList>
            <person name="Zheng W."/>
            <person name="Yu S."/>
            <person name="Huang Y."/>
        </authorList>
    </citation>
    <scope>NUCLEOTIDE SEQUENCE</scope>
    <source>
        <strain evidence="2">DP4N28-3</strain>
    </source>
</reference>
<comment type="caution">
    <text evidence="2">The sequence shown here is derived from an EMBL/GenBank/DDBJ whole genome shotgun (WGS) entry which is preliminary data.</text>
</comment>
<gene>
    <name evidence="2" type="ORF">KY465_10290</name>
</gene>
<dbReference type="Pfam" id="PF10003">
    <property type="entry name" value="DUF2244"/>
    <property type="match status" value="1"/>
</dbReference>
<keyword evidence="1" id="KW-1133">Transmembrane helix</keyword>
<dbReference type="InterPro" id="IPR016990">
    <property type="entry name" value="UCP032162_TM"/>
</dbReference>
<feature type="transmembrane region" description="Helical" evidence="1">
    <location>
        <begin position="20"/>
        <end position="42"/>
    </location>
</feature>
<proteinExistence type="predicted"/>
<dbReference type="RefSeq" id="WP_219201556.1">
    <property type="nucleotide sequence ID" value="NZ_JAHWQX010000002.1"/>
</dbReference>
<keyword evidence="3" id="KW-1185">Reference proteome</keyword>
<protein>
    <submittedName>
        <fullName evidence="2">DUF2244 domain-containing protein</fullName>
    </submittedName>
</protein>
<accession>A0ABS6WPH9</accession>
<feature type="transmembrane region" description="Helical" evidence="1">
    <location>
        <begin position="48"/>
        <end position="67"/>
    </location>
</feature>
<evidence type="ECO:0000313" key="3">
    <source>
        <dbReference type="Proteomes" id="UP001430804"/>
    </source>
</evidence>